<dbReference type="EMBL" id="BAAAHC010000011">
    <property type="protein sequence ID" value="GAA0525469.1"/>
    <property type="molecule type" value="Genomic_DNA"/>
</dbReference>
<comment type="caution">
    <text evidence="4">The sequence shown here is derived from an EMBL/GenBank/DDBJ whole genome shotgun (WGS) entry which is preliminary data.</text>
</comment>
<keyword evidence="2" id="KW-0560">Oxidoreductase</keyword>
<gene>
    <name evidence="3" type="ORF">GCM10009545_29710</name>
    <name evidence="4" type="ORF">GCM10011581_14480</name>
</gene>
<dbReference type="PROSITE" id="PS00061">
    <property type="entry name" value="ADH_SHORT"/>
    <property type="match status" value="1"/>
</dbReference>
<dbReference type="InterPro" id="IPR002347">
    <property type="entry name" value="SDR_fam"/>
</dbReference>
<dbReference type="PRINTS" id="PR00081">
    <property type="entry name" value="GDHRDH"/>
</dbReference>
<evidence type="ECO:0000313" key="3">
    <source>
        <dbReference type="EMBL" id="GAA0525469.1"/>
    </source>
</evidence>
<dbReference type="PANTHER" id="PTHR42879">
    <property type="entry name" value="3-OXOACYL-(ACYL-CARRIER-PROTEIN) REDUCTASE"/>
    <property type="match status" value="1"/>
</dbReference>
<dbReference type="NCBIfam" id="TIGR01963">
    <property type="entry name" value="PHB_DH"/>
    <property type="match status" value="1"/>
</dbReference>
<dbReference type="GO" id="GO:0003858">
    <property type="term" value="F:3-hydroxybutyrate dehydrogenase activity"/>
    <property type="evidence" value="ECO:0007669"/>
    <property type="project" value="InterPro"/>
</dbReference>
<dbReference type="Pfam" id="PF13561">
    <property type="entry name" value="adh_short_C2"/>
    <property type="match status" value="1"/>
</dbReference>
<dbReference type="InterPro" id="IPR050259">
    <property type="entry name" value="SDR"/>
</dbReference>
<dbReference type="PRINTS" id="PR00080">
    <property type="entry name" value="SDRFAMILY"/>
</dbReference>
<keyword evidence="6" id="KW-1185">Reference proteome</keyword>
<evidence type="ECO:0000313" key="6">
    <source>
        <dbReference type="Proteomes" id="UP001500220"/>
    </source>
</evidence>
<comment type="similarity">
    <text evidence="1">Belongs to the short-chain dehydrogenases/reductases (SDR) family.</text>
</comment>
<organism evidence="4 5">
    <name type="scientific">Saccharopolyspora thermophila</name>
    <dbReference type="NCBI Taxonomy" id="89367"/>
    <lineage>
        <taxon>Bacteria</taxon>
        <taxon>Bacillati</taxon>
        <taxon>Actinomycetota</taxon>
        <taxon>Actinomycetes</taxon>
        <taxon>Pseudonocardiales</taxon>
        <taxon>Pseudonocardiaceae</taxon>
        <taxon>Saccharopolyspora</taxon>
    </lineage>
</organism>
<dbReference type="InterPro" id="IPR011294">
    <property type="entry name" value="3-OHbutyrate_DH"/>
</dbReference>
<dbReference type="InterPro" id="IPR036291">
    <property type="entry name" value="NAD(P)-bd_dom_sf"/>
</dbReference>
<dbReference type="Proteomes" id="UP000597989">
    <property type="component" value="Unassembled WGS sequence"/>
</dbReference>
<evidence type="ECO:0000313" key="4">
    <source>
        <dbReference type="EMBL" id="GGI78480.1"/>
    </source>
</evidence>
<reference evidence="3" key="5">
    <citation type="submission" date="2023-12" db="EMBL/GenBank/DDBJ databases">
        <authorList>
            <person name="Sun Q."/>
            <person name="Inoue M."/>
        </authorList>
    </citation>
    <scope>NUCLEOTIDE SEQUENCE</scope>
    <source>
        <strain evidence="3">JCM 10664</strain>
    </source>
</reference>
<evidence type="ECO:0000256" key="1">
    <source>
        <dbReference type="ARBA" id="ARBA00006484"/>
    </source>
</evidence>
<evidence type="ECO:0000256" key="2">
    <source>
        <dbReference type="ARBA" id="ARBA00023002"/>
    </source>
</evidence>
<reference evidence="6" key="3">
    <citation type="journal article" date="2019" name="Int. J. Syst. Evol. Microbiol.">
        <title>The Global Catalogue of Microorganisms (GCM) 10K type strain sequencing project: providing services to taxonomists for standard genome sequencing and annotation.</title>
        <authorList>
            <consortium name="The Broad Institute Genomics Platform"/>
            <consortium name="The Broad Institute Genome Sequencing Center for Infectious Disease"/>
            <person name="Wu L."/>
            <person name="Ma J."/>
        </authorList>
    </citation>
    <scope>NUCLEOTIDE SEQUENCE [LARGE SCALE GENOMIC DNA]</scope>
    <source>
        <strain evidence="6">JCM 10664</strain>
    </source>
</reference>
<dbReference type="Proteomes" id="UP001500220">
    <property type="component" value="Unassembled WGS sequence"/>
</dbReference>
<dbReference type="AlphaFoldDB" id="A0A917JNW5"/>
<dbReference type="Gene3D" id="3.40.50.720">
    <property type="entry name" value="NAD(P)-binding Rossmann-like Domain"/>
    <property type="match status" value="1"/>
</dbReference>
<reference evidence="3" key="1">
    <citation type="journal article" date="2014" name="Int. J. Syst. Evol. Microbiol.">
        <title>Complete genome of a new Firmicutes species belonging to the dominant human colonic microbiota ('Ruminococcus bicirculans') reveals two chromosomes and a selective capacity to utilize plant glucans.</title>
        <authorList>
            <consortium name="NISC Comparative Sequencing Program"/>
            <person name="Wegmann U."/>
            <person name="Louis P."/>
            <person name="Goesmann A."/>
            <person name="Henrissat B."/>
            <person name="Duncan S.H."/>
            <person name="Flint H.J."/>
        </authorList>
    </citation>
    <scope>NUCLEOTIDE SEQUENCE</scope>
    <source>
        <strain evidence="3">JCM 10664</strain>
    </source>
</reference>
<dbReference type="GO" id="GO:0032787">
    <property type="term" value="P:monocarboxylic acid metabolic process"/>
    <property type="evidence" value="ECO:0007669"/>
    <property type="project" value="UniProtKB-ARBA"/>
</dbReference>
<sequence>MPVGTNSAQTSARGPELLGKRALVTGAASGIGAAVARRLAAAGAQVIAVDRAADAVEALAAEIDAEARVVDLVDPDAAAPLGERADIVVNNAGLQHVAPIHQFPTDVFSTMLRVMVESPFRIVRTALPGMYTRGWGRIINISSVHGLRASPFKSAYVTAKHAIEGLSKTIALEGAAHGVTSNCVCPGYVRTPLVERQVAEQAELHRVPEDQVVEDVLLARTPIKRLVEPTEVAELALWLCGPATASITGASFPMDGGWAAN</sequence>
<dbReference type="SUPFAM" id="SSF51735">
    <property type="entry name" value="NAD(P)-binding Rossmann-fold domains"/>
    <property type="match status" value="1"/>
</dbReference>
<dbReference type="EMBL" id="BMMT01000003">
    <property type="protein sequence ID" value="GGI78480.1"/>
    <property type="molecule type" value="Genomic_DNA"/>
</dbReference>
<name>A0A917JNW5_9PSEU</name>
<reference evidence="4 5" key="2">
    <citation type="journal article" date="2014" name="Int. J. Syst. Evol. Microbiol.">
        <title>Complete genome sequence of Corynebacterium casei LMG S-19264T (=DSM 44701T), isolated from a smear-ripened cheese.</title>
        <authorList>
            <consortium name="US DOE Joint Genome Institute (JGI-PGF)"/>
            <person name="Walter F."/>
            <person name="Albersmeier A."/>
            <person name="Kalinowski J."/>
            <person name="Ruckert C."/>
        </authorList>
    </citation>
    <scope>NUCLEOTIDE SEQUENCE [LARGE SCALE GENOMIC DNA]</scope>
    <source>
        <strain evidence="4 5">CGMCC 4.7206</strain>
    </source>
</reference>
<protein>
    <submittedName>
        <fullName evidence="4">3-hydroxybutyrate dehydrogenase</fullName>
    </submittedName>
</protein>
<dbReference type="PANTHER" id="PTHR42879:SF2">
    <property type="entry name" value="3-OXOACYL-[ACYL-CARRIER-PROTEIN] REDUCTASE FABG"/>
    <property type="match status" value="1"/>
</dbReference>
<accession>A0A917JNW5</accession>
<evidence type="ECO:0000313" key="5">
    <source>
        <dbReference type="Proteomes" id="UP000597989"/>
    </source>
</evidence>
<proteinExistence type="inferred from homology"/>
<dbReference type="FunFam" id="3.40.50.720:FF:000084">
    <property type="entry name" value="Short-chain dehydrogenase reductase"/>
    <property type="match status" value="1"/>
</dbReference>
<reference evidence="4" key="4">
    <citation type="submission" date="2020-09" db="EMBL/GenBank/DDBJ databases">
        <authorList>
            <person name="Sun Q."/>
            <person name="Zhou Y."/>
        </authorList>
    </citation>
    <scope>NUCLEOTIDE SEQUENCE</scope>
    <source>
        <strain evidence="4">CGMCC 4.7206</strain>
    </source>
</reference>
<dbReference type="NCBIfam" id="NF009093">
    <property type="entry name" value="PRK12429.1"/>
    <property type="match status" value="1"/>
</dbReference>
<dbReference type="InterPro" id="IPR020904">
    <property type="entry name" value="Sc_DH/Rdtase_CS"/>
</dbReference>